<protein>
    <recommendedName>
        <fullName evidence="4">TRAP transporter TAXI family solute receptor</fullName>
    </recommendedName>
</protein>
<evidence type="ECO:0000313" key="2">
    <source>
        <dbReference type="EMBL" id="TDR93744.1"/>
    </source>
</evidence>
<organism evidence="2 3">
    <name type="scientific">Enterovirga rhinocerotis</name>
    <dbReference type="NCBI Taxonomy" id="1339210"/>
    <lineage>
        <taxon>Bacteria</taxon>
        <taxon>Pseudomonadati</taxon>
        <taxon>Pseudomonadota</taxon>
        <taxon>Alphaproteobacteria</taxon>
        <taxon>Hyphomicrobiales</taxon>
        <taxon>Methylobacteriaceae</taxon>
        <taxon>Enterovirga</taxon>
    </lineage>
</organism>
<dbReference type="NCBIfam" id="TIGR02122">
    <property type="entry name" value="TRAP_TAXI"/>
    <property type="match status" value="1"/>
</dbReference>
<dbReference type="InterPro" id="IPR011852">
    <property type="entry name" value="TRAP_TAXI"/>
</dbReference>
<sequence>MMKRRTLLGLAASVLAAPKAIGSVLAQAKKTYAIGTGGTGGVYYPLGGAVANVLTKHLPGVQATAEVTGGSVDNLKLIASGQSEIGFTMSDAALDAFDGKDKFKSGKVPLQTLLVLYPNRMHVVTIEGTGIEKMSDLKGKRVSTGSPGSATEVMAFRVIEAAGLDKDKDMKRERLSVAESVNAIKDRKIDAFFWVGGLPTAAVTDLGATPGTKIKFIDHADLADKMNAKYGKLYAPSTIEKSVYPGMAGDNKNTEVWNILVTGDKMSDDDAYTIVKTLVENKSDLVAVHKEAASFTLDNQVQVRSPIPFHPGALKYFQEKGVKG</sequence>
<evidence type="ECO:0000256" key="1">
    <source>
        <dbReference type="SAM" id="SignalP"/>
    </source>
</evidence>
<proteinExistence type="predicted"/>
<dbReference type="SUPFAM" id="SSF53850">
    <property type="entry name" value="Periplasmic binding protein-like II"/>
    <property type="match status" value="1"/>
</dbReference>
<reference evidence="2 3" key="1">
    <citation type="submission" date="2019-03" db="EMBL/GenBank/DDBJ databases">
        <title>Genomic Encyclopedia of Type Strains, Phase IV (KMG-IV): sequencing the most valuable type-strain genomes for metagenomic binning, comparative biology and taxonomic classification.</title>
        <authorList>
            <person name="Goeker M."/>
        </authorList>
    </citation>
    <scope>NUCLEOTIDE SEQUENCE [LARGE SCALE GENOMIC DNA]</scope>
    <source>
        <strain evidence="2 3">DSM 25903</strain>
    </source>
</reference>
<dbReference type="Gene3D" id="3.40.190.10">
    <property type="entry name" value="Periplasmic binding protein-like II"/>
    <property type="match status" value="2"/>
</dbReference>
<feature type="chain" id="PRO_5020653837" description="TRAP transporter TAXI family solute receptor" evidence="1">
    <location>
        <begin position="17"/>
        <end position="324"/>
    </location>
</feature>
<dbReference type="CDD" id="cd13569">
    <property type="entry name" value="PBP2_TAXI_TRAP_like_1"/>
    <property type="match status" value="1"/>
</dbReference>
<feature type="signal peptide" evidence="1">
    <location>
        <begin position="1"/>
        <end position="16"/>
    </location>
</feature>
<dbReference type="PANTHER" id="PTHR42941:SF1">
    <property type="entry name" value="SLL1037 PROTEIN"/>
    <property type="match status" value="1"/>
</dbReference>
<evidence type="ECO:0008006" key="4">
    <source>
        <dbReference type="Google" id="ProtNLM"/>
    </source>
</evidence>
<keyword evidence="1" id="KW-0732">Signal</keyword>
<dbReference type="AlphaFoldDB" id="A0A4R7C5B0"/>
<accession>A0A4R7C5B0</accession>
<dbReference type="PANTHER" id="PTHR42941">
    <property type="entry name" value="SLL1037 PROTEIN"/>
    <property type="match status" value="1"/>
</dbReference>
<name>A0A4R7C5B0_9HYPH</name>
<comment type="caution">
    <text evidence="2">The sequence shown here is derived from an EMBL/GenBank/DDBJ whole genome shotgun (WGS) entry which is preliminary data.</text>
</comment>
<dbReference type="RefSeq" id="WP_245512861.1">
    <property type="nucleotide sequence ID" value="NZ_SNZR01000011.1"/>
</dbReference>
<dbReference type="Pfam" id="PF16868">
    <property type="entry name" value="NMT1_3"/>
    <property type="match status" value="1"/>
</dbReference>
<dbReference type="EMBL" id="SNZR01000011">
    <property type="protein sequence ID" value="TDR93744.1"/>
    <property type="molecule type" value="Genomic_DNA"/>
</dbReference>
<dbReference type="Proteomes" id="UP000295122">
    <property type="component" value="Unassembled WGS sequence"/>
</dbReference>
<evidence type="ECO:0000313" key="3">
    <source>
        <dbReference type="Proteomes" id="UP000295122"/>
    </source>
</evidence>
<gene>
    <name evidence="2" type="ORF">EV668_1009</name>
</gene>
<keyword evidence="3" id="KW-1185">Reference proteome</keyword>